<sequence length="226" mass="26743">MRLKRIEQINFEKFSWQTQVALKELARWVFKDMGPWTEGETHPAFYRGYRVCTNLRLWELHYGWGDKHGRTIQTELSEEFMRVGLDVDLPFEGRVSEDGIFVLDEDAVEELYDNPLRQRFLRLALEKLSGPKVEVSEMMEDALTAVARWAILKESFPCFEPRFRICWNVENYLTWLGKSEAEVAKAYQELSKVFGVMFPFESEEGFDTEGEIWKNDRRLSFLAQFI</sequence>
<organism evidence="1 2">
    <name type="scientific">Pseudomonas phage vB_PaeM_PAO1_Ab17</name>
    <dbReference type="NCBI Taxonomy" id="1548904"/>
    <lineage>
        <taxon>Viruses</taxon>
        <taxon>Duplodnaviria</taxon>
        <taxon>Heunggongvirae</taxon>
        <taxon>Uroviricota</taxon>
        <taxon>Caudoviricetes</taxon>
        <taxon>Vandenendeviridae</taxon>
        <taxon>Nankokuvirus</taxon>
        <taxon>Nankokuvirus Ab03</taxon>
    </lineage>
</organism>
<name>A0A0A1IWF6_9CAUD</name>
<accession>A0A0A1IWF6</accession>
<dbReference type="EMBL" id="LN610576">
    <property type="protein sequence ID" value="CEF89499.1"/>
    <property type="molecule type" value="Genomic_DNA"/>
</dbReference>
<evidence type="ECO:0000313" key="1">
    <source>
        <dbReference type="EMBL" id="CEF89499.1"/>
    </source>
</evidence>
<proteinExistence type="predicted"/>
<protein>
    <submittedName>
        <fullName evidence="1">Uncharacterized protein</fullName>
    </submittedName>
</protein>
<gene>
    <name evidence="1" type="primary">ORF09</name>
</gene>
<dbReference type="Proteomes" id="UP000030225">
    <property type="component" value="Segment"/>
</dbReference>
<evidence type="ECO:0000313" key="2">
    <source>
        <dbReference type="Proteomes" id="UP000030225"/>
    </source>
</evidence>
<reference evidence="2" key="1">
    <citation type="journal article" date="2015" name="PLoS ONE">
        <title>Investigation of a Large Collection of Pseudomonas aeruginosa Bacteriophages Collected from a Single Environmental Source in Abidjan, Cote d'Ivoire.</title>
        <authorList>
            <person name="Essoh C."/>
            <person name="Latino L."/>
            <person name="Midoux C."/>
            <person name="Blouin Y."/>
            <person name="Loukou G."/>
            <person name="Nguetta S.P."/>
            <person name="Lathro S."/>
            <person name="Cablanmian A."/>
            <person name="Kouassi A.K."/>
            <person name="Vergnaud G."/>
            <person name="Pourcel C."/>
        </authorList>
    </citation>
    <scope>NUCLEOTIDE SEQUENCE [LARGE SCALE GENOMIC DNA]</scope>
</reference>